<dbReference type="AlphaFoldDB" id="A0A9Q5SNC9"/>
<name>A0A9Q5SNC9_BACTU</name>
<accession>A0A9Q5SNC9</accession>
<reference evidence="1 2" key="1">
    <citation type="submission" date="2016-10" db="EMBL/GenBank/DDBJ databases">
        <title>Comparative genomics of Bacillus thuringiensis reveals a path to pathogens against multiple invertebrate hosts.</title>
        <authorList>
            <person name="Zheng J."/>
            <person name="Gao Q."/>
            <person name="Liu H."/>
            <person name="Peng D."/>
            <person name="Ruan L."/>
            <person name="Sun M."/>
        </authorList>
    </citation>
    <scope>NUCLEOTIDE SEQUENCE [LARGE SCALE GENOMIC DNA]</scope>
    <source>
        <strain evidence="1">BGSC 4BB1</strain>
    </source>
</reference>
<dbReference type="Proteomes" id="UP000194733">
    <property type="component" value="Unassembled WGS sequence"/>
</dbReference>
<comment type="caution">
    <text evidence="1">The sequence shown here is derived from an EMBL/GenBank/DDBJ whole genome shotgun (WGS) entry which is preliminary data.</text>
</comment>
<sequence>MEKYIIVWSVLMLAPTKVDFDVEKKVEEFETDGYLHISNDYFLENQVDHTLLTKAQLDYYSLQEDLYGECRARAYSRYIKSADSSDYILDTSNDYFQSKEYNYDDGGKIRTFSSISKDFLDNSLIEKIVRFDSEFALNTNIIDQNKDLIIGLHQVRYKATKESPSFSSPIWLHKDDEPVVFLHLMNLSNTAVGGDNLIANSPREINKLISLKEPLETLVFGQKVFHAVTPLGTECNIESFRDILLVTFSYKETI</sequence>
<dbReference type="EMBL" id="NFCY01000018">
    <property type="protein sequence ID" value="OTX50998.1"/>
    <property type="molecule type" value="Genomic_DNA"/>
</dbReference>
<evidence type="ECO:0008006" key="3">
    <source>
        <dbReference type="Google" id="ProtNLM"/>
    </source>
</evidence>
<organism evidence="1 2">
    <name type="scientific">Bacillus thuringiensis serovar sooncheon</name>
    <dbReference type="NCBI Taxonomy" id="180891"/>
    <lineage>
        <taxon>Bacteria</taxon>
        <taxon>Bacillati</taxon>
        <taxon>Bacillota</taxon>
        <taxon>Bacilli</taxon>
        <taxon>Bacillales</taxon>
        <taxon>Bacillaceae</taxon>
        <taxon>Bacillus</taxon>
        <taxon>Bacillus cereus group</taxon>
    </lineage>
</organism>
<evidence type="ECO:0000313" key="2">
    <source>
        <dbReference type="Proteomes" id="UP000194733"/>
    </source>
</evidence>
<evidence type="ECO:0000313" key="1">
    <source>
        <dbReference type="EMBL" id="OTX50998.1"/>
    </source>
</evidence>
<dbReference type="GO" id="GO:0051213">
    <property type="term" value="F:dioxygenase activity"/>
    <property type="evidence" value="ECO:0007669"/>
    <property type="project" value="InterPro"/>
</dbReference>
<dbReference type="Pfam" id="PF10014">
    <property type="entry name" value="2OG-Fe_Oxy_2"/>
    <property type="match status" value="1"/>
</dbReference>
<gene>
    <name evidence="1" type="ORF">BK724_05360</name>
</gene>
<protein>
    <recommendedName>
        <fullName evidence="3">L-isoleucine-4-hydroxylase</fullName>
    </recommendedName>
</protein>
<proteinExistence type="predicted"/>
<dbReference type="Gene3D" id="2.60.120.620">
    <property type="entry name" value="q2cbj1_9rhob like domain"/>
    <property type="match status" value="1"/>
</dbReference>
<dbReference type="InterPro" id="IPR018724">
    <property type="entry name" value="2OG-Fe_dioxygenase"/>
</dbReference>